<reference evidence="2 3" key="1">
    <citation type="journal article" date="2014" name="BMC Genomics">
        <title>Genome and secretome analysis of the hemibiotrophic fungal pathogen, Moniliophthora roreri, which causes frosty pod rot disease of cacao: mechanisms of the biotrophic and necrotrophic phases.</title>
        <authorList>
            <person name="Meinhardt L.W."/>
            <person name="Costa G.G.L."/>
            <person name="Thomazella D.P.T."/>
            <person name="Teixeira P.J.P.L."/>
            <person name="Carazzolle M.F."/>
            <person name="Schuster S.C."/>
            <person name="Carlson J.E."/>
            <person name="Guiltinan M.J."/>
            <person name="Mieczkowski P."/>
            <person name="Farmer A."/>
            <person name="Ramaraj T."/>
            <person name="Crozier J."/>
            <person name="Davis R.E."/>
            <person name="Shao J."/>
            <person name="Melnick R.L."/>
            <person name="Pereira G.A.G."/>
            <person name="Bailey B.A."/>
        </authorList>
    </citation>
    <scope>NUCLEOTIDE SEQUENCE [LARGE SCALE GENOMIC DNA]</scope>
    <source>
        <strain evidence="2 3">MCA 2997</strain>
    </source>
</reference>
<evidence type="ECO:0000256" key="1">
    <source>
        <dbReference type="SAM" id="MobiDB-lite"/>
    </source>
</evidence>
<feature type="region of interest" description="Disordered" evidence="1">
    <location>
        <begin position="310"/>
        <end position="342"/>
    </location>
</feature>
<sequence length="355" mass="40087">MALSLDSWDSEVPPTQEMLAEDIFIRYLNQVKTPFFDILLPLYACGQSSEASIHGLFDMSPGYFNWQMDGHDSADYRDFMAIVATGLCPYTVYSGMHEVARLKEASIRKFAHWETLGYNDISTIVVNGGLTRFAFGSSPFPYIVVLGTHLQTLVGIAWLFQAQSVLAAHHGALQLEDCYIVNPRIMLQIGLPDSMPTQYGTPIPYLFIQPPPKRLADFDSWIRGQIYFWSFDEDGATQITELECKHIGLPGVALIKAAFSLNYWHGHIYDAIHKWQVARGFDPTTTDYTHSVPLPILETIVQQDNQFEEAGGTFSPDLKQPQTTQERQRHSQSQSSQQAGPIKLHKKETLTVMFM</sequence>
<comment type="caution">
    <text evidence="2">The sequence shown here is derived from an EMBL/GenBank/DDBJ whole genome shotgun (WGS) entry which is preliminary data.</text>
</comment>
<name>V2X8H7_MONRO</name>
<dbReference type="AlphaFoldDB" id="V2X8H7"/>
<protein>
    <submittedName>
        <fullName evidence="2">Uncharacterized protein</fullName>
    </submittedName>
</protein>
<dbReference type="OrthoDB" id="3069092at2759"/>
<organism evidence="2 3">
    <name type="scientific">Moniliophthora roreri (strain MCA 2997)</name>
    <name type="common">Cocoa frosty pod rot fungus</name>
    <name type="synonym">Crinipellis roreri</name>
    <dbReference type="NCBI Taxonomy" id="1381753"/>
    <lineage>
        <taxon>Eukaryota</taxon>
        <taxon>Fungi</taxon>
        <taxon>Dikarya</taxon>
        <taxon>Basidiomycota</taxon>
        <taxon>Agaricomycotina</taxon>
        <taxon>Agaricomycetes</taxon>
        <taxon>Agaricomycetidae</taxon>
        <taxon>Agaricales</taxon>
        <taxon>Marasmiineae</taxon>
        <taxon>Marasmiaceae</taxon>
        <taxon>Moniliophthora</taxon>
    </lineage>
</organism>
<keyword evidence="3" id="KW-1185">Reference proteome</keyword>
<dbReference type="HOGENOM" id="CLU_792472_0_0_1"/>
<accession>V2X8H7</accession>
<dbReference type="KEGG" id="mrr:Moror_7879"/>
<dbReference type="Proteomes" id="UP000017559">
    <property type="component" value="Unassembled WGS sequence"/>
</dbReference>
<evidence type="ECO:0000313" key="3">
    <source>
        <dbReference type="Proteomes" id="UP000017559"/>
    </source>
</evidence>
<proteinExistence type="predicted"/>
<dbReference type="EMBL" id="AWSO01000482">
    <property type="protein sequence ID" value="ESK90052.1"/>
    <property type="molecule type" value="Genomic_DNA"/>
</dbReference>
<gene>
    <name evidence="2" type="ORF">Moror_7879</name>
</gene>
<evidence type="ECO:0000313" key="2">
    <source>
        <dbReference type="EMBL" id="ESK90052.1"/>
    </source>
</evidence>